<protein>
    <submittedName>
        <fullName evidence="1">Uncharacterized protein</fullName>
    </submittedName>
</protein>
<gene>
    <name evidence="1" type="ORF">Dasosvirus15_6</name>
</gene>
<organism evidence="1">
    <name type="scientific">Dasosvirus sp</name>
    <dbReference type="NCBI Taxonomy" id="2487764"/>
    <lineage>
        <taxon>Viruses</taxon>
        <taxon>Varidnaviria</taxon>
        <taxon>Bamfordvirae</taxon>
        <taxon>Nucleocytoviricota</taxon>
        <taxon>Megaviricetes</taxon>
        <taxon>Imitervirales</taxon>
        <taxon>Mimiviridae</taxon>
        <taxon>Klosneuvirinae</taxon>
    </lineage>
</organism>
<sequence length="57" mass="6708">MAKYLNFYDDLFQRLNIDYGKSISLNICTEDRDFYYPYYCKSKSCSIQQGGGSKNKI</sequence>
<evidence type="ECO:0000313" key="1">
    <source>
        <dbReference type="EMBL" id="AYV77633.1"/>
    </source>
</evidence>
<dbReference type="EMBL" id="MK072056">
    <property type="protein sequence ID" value="AYV77633.1"/>
    <property type="molecule type" value="Genomic_DNA"/>
</dbReference>
<name>A0A3G4ZVI7_9VIRU</name>
<accession>A0A3G4ZVI7</accession>
<reference evidence="1" key="1">
    <citation type="submission" date="2018-10" db="EMBL/GenBank/DDBJ databases">
        <title>Hidden diversity of soil giant viruses.</title>
        <authorList>
            <person name="Schulz F."/>
            <person name="Alteio L."/>
            <person name="Goudeau D."/>
            <person name="Ryan E.M."/>
            <person name="Malmstrom R.R."/>
            <person name="Blanchard J."/>
            <person name="Woyke T."/>
        </authorList>
    </citation>
    <scope>NUCLEOTIDE SEQUENCE</scope>
    <source>
        <strain evidence="1">DSV1</strain>
    </source>
</reference>
<proteinExistence type="predicted"/>